<dbReference type="InterPro" id="IPR005644">
    <property type="entry name" value="NolW-like"/>
</dbReference>
<dbReference type="PANTHER" id="PTHR30332:SF17">
    <property type="entry name" value="TYPE IV PILIATION SYSTEM PROTEIN DR_0774-RELATED"/>
    <property type="match status" value="1"/>
</dbReference>
<dbReference type="Pfam" id="PF03958">
    <property type="entry name" value="Secretin_N"/>
    <property type="match status" value="2"/>
</dbReference>
<evidence type="ECO:0000259" key="1">
    <source>
        <dbReference type="Pfam" id="PF03958"/>
    </source>
</evidence>
<dbReference type="InterPro" id="IPR050810">
    <property type="entry name" value="Bact_Secretion_Sys_Channel"/>
</dbReference>
<name>A0A383EXE1_9ZZZZ</name>
<gene>
    <name evidence="2" type="ORF">METZ01_LOCUS514401</name>
</gene>
<protein>
    <recommendedName>
        <fullName evidence="1">NolW-like domain-containing protein</fullName>
    </recommendedName>
</protein>
<feature type="domain" description="NolW-like" evidence="1">
    <location>
        <begin position="58"/>
        <end position="129"/>
    </location>
</feature>
<dbReference type="InterPro" id="IPR038591">
    <property type="entry name" value="NolW-like_sf"/>
</dbReference>
<dbReference type="PANTHER" id="PTHR30332">
    <property type="entry name" value="PROBABLE GENERAL SECRETION PATHWAY PROTEIN D"/>
    <property type="match status" value="1"/>
</dbReference>
<organism evidence="2">
    <name type="scientific">marine metagenome</name>
    <dbReference type="NCBI Taxonomy" id="408172"/>
    <lineage>
        <taxon>unclassified sequences</taxon>
        <taxon>metagenomes</taxon>
        <taxon>ecological metagenomes</taxon>
    </lineage>
</organism>
<evidence type="ECO:0000313" key="2">
    <source>
        <dbReference type="EMBL" id="SVE61547.1"/>
    </source>
</evidence>
<feature type="non-terminal residue" evidence="2">
    <location>
        <position position="1"/>
    </location>
</feature>
<reference evidence="2" key="1">
    <citation type="submission" date="2018-05" db="EMBL/GenBank/DDBJ databases">
        <authorList>
            <person name="Lanie J.A."/>
            <person name="Ng W.-L."/>
            <person name="Kazmierczak K.M."/>
            <person name="Andrzejewski T.M."/>
            <person name="Davidsen T.M."/>
            <person name="Wayne K.J."/>
            <person name="Tettelin H."/>
            <person name="Glass J.I."/>
            <person name="Rusch D."/>
            <person name="Podicherti R."/>
            <person name="Tsui H.-C.T."/>
            <person name="Winkler M.E."/>
        </authorList>
    </citation>
    <scope>NUCLEOTIDE SEQUENCE</scope>
</reference>
<feature type="non-terminal residue" evidence="2">
    <location>
        <position position="229"/>
    </location>
</feature>
<dbReference type="GO" id="GO:0015627">
    <property type="term" value="C:type II protein secretion system complex"/>
    <property type="evidence" value="ECO:0007669"/>
    <property type="project" value="TreeGrafter"/>
</dbReference>
<sequence length="229" mass="24876">GLIEKSFNAGGNRNKINLLVDEPSNSLVLTGAEKSVAAAGSVIRELDSGNREKPMELRILELRAAEVTKVAPLVTELFTALMKDRHGENYLPKSKIISDEAANRLIITGQLDEIEEIDKLVKQLDSTTRQSAGNRIFKIRAGDAKKISDVINRTFVTIDSQGKTRPRLNVAADEISNLLIVAGTPEDILAVGMLVEQLDVGNPLVPKDLKVIELPHAEGEKLAQLAGRV</sequence>
<feature type="domain" description="NolW-like" evidence="1">
    <location>
        <begin position="135"/>
        <end position="200"/>
    </location>
</feature>
<dbReference type="EMBL" id="UINC01229724">
    <property type="protein sequence ID" value="SVE61547.1"/>
    <property type="molecule type" value="Genomic_DNA"/>
</dbReference>
<dbReference type="Gene3D" id="3.30.1370.120">
    <property type="match status" value="3"/>
</dbReference>
<dbReference type="AlphaFoldDB" id="A0A383EXE1"/>
<proteinExistence type="predicted"/>
<accession>A0A383EXE1</accession>
<dbReference type="GO" id="GO:0009306">
    <property type="term" value="P:protein secretion"/>
    <property type="evidence" value="ECO:0007669"/>
    <property type="project" value="TreeGrafter"/>
</dbReference>